<dbReference type="GO" id="GO:0005886">
    <property type="term" value="C:plasma membrane"/>
    <property type="evidence" value="ECO:0007669"/>
    <property type="project" value="UniProtKB-SubCell"/>
</dbReference>
<feature type="domain" description="DUF4131" evidence="8">
    <location>
        <begin position="37"/>
        <end position="194"/>
    </location>
</feature>
<feature type="transmembrane region" description="Helical" evidence="6">
    <location>
        <begin position="12"/>
        <end position="30"/>
    </location>
</feature>
<dbReference type="PANTHER" id="PTHR30619:SF1">
    <property type="entry name" value="RECOMBINATION PROTEIN 2"/>
    <property type="match status" value="1"/>
</dbReference>
<feature type="transmembrane region" description="Helical" evidence="6">
    <location>
        <begin position="336"/>
        <end position="353"/>
    </location>
</feature>
<dbReference type="EMBL" id="FNAI01000012">
    <property type="protein sequence ID" value="SDF03667.1"/>
    <property type="molecule type" value="Genomic_DNA"/>
</dbReference>
<name>A0A1G7HT54_9SPHI</name>
<accession>A0A1G7HT54</accession>
<evidence type="ECO:0000313" key="9">
    <source>
        <dbReference type="EMBL" id="SDF03667.1"/>
    </source>
</evidence>
<feature type="transmembrane region" description="Helical" evidence="6">
    <location>
        <begin position="487"/>
        <end position="507"/>
    </location>
</feature>
<organism evidence="9 10">
    <name type="scientific">Mucilaginibacter pineti</name>
    <dbReference type="NCBI Taxonomy" id="1391627"/>
    <lineage>
        <taxon>Bacteria</taxon>
        <taxon>Pseudomonadati</taxon>
        <taxon>Bacteroidota</taxon>
        <taxon>Sphingobacteriia</taxon>
        <taxon>Sphingobacteriales</taxon>
        <taxon>Sphingobacteriaceae</taxon>
        <taxon>Mucilaginibacter</taxon>
    </lineage>
</organism>
<keyword evidence="10" id="KW-1185">Reference proteome</keyword>
<dbReference type="STRING" id="1391627.SAMN05216464_11220"/>
<comment type="subcellular location">
    <subcellularLocation>
        <location evidence="1">Cell membrane</location>
        <topology evidence="1">Multi-pass membrane protein</topology>
    </subcellularLocation>
</comment>
<dbReference type="RefSeq" id="WP_091152749.1">
    <property type="nucleotide sequence ID" value="NZ_FNAI01000012.1"/>
</dbReference>
<dbReference type="NCBIfam" id="TIGR00360">
    <property type="entry name" value="ComEC_N-term"/>
    <property type="match status" value="1"/>
</dbReference>
<dbReference type="InterPro" id="IPR052159">
    <property type="entry name" value="Competence_DNA_uptake"/>
</dbReference>
<keyword evidence="2" id="KW-1003">Cell membrane</keyword>
<keyword evidence="3 6" id="KW-0812">Transmembrane</keyword>
<dbReference type="InterPro" id="IPR025405">
    <property type="entry name" value="DUF4131"/>
</dbReference>
<feature type="transmembrane region" description="Helical" evidence="6">
    <location>
        <begin position="63"/>
        <end position="84"/>
    </location>
</feature>
<evidence type="ECO:0000256" key="3">
    <source>
        <dbReference type="ARBA" id="ARBA00022692"/>
    </source>
</evidence>
<evidence type="ECO:0000256" key="4">
    <source>
        <dbReference type="ARBA" id="ARBA00022989"/>
    </source>
</evidence>
<dbReference type="AlphaFoldDB" id="A0A1G7HT54"/>
<reference evidence="9 10" key="1">
    <citation type="submission" date="2016-10" db="EMBL/GenBank/DDBJ databases">
        <authorList>
            <person name="de Groot N.N."/>
        </authorList>
    </citation>
    <scope>NUCLEOTIDE SEQUENCE [LARGE SCALE GENOMIC DNA]</scope>
    <source>
        <strain evidence="9 10">47C3B</strain>
    </source>
</reference>
<evidence type="ECO:0000259" key="7">
    <source>
        <dbReference type="Pfam" id="PF03772"/>
    </source>
</evidence>
<evidence type="ECO:0000256" key="2">
    <source>
        <dbReference type="ARBA" id="ARBA00022475"/>
    </source>
</evidence>
<feature type="transmembrane region" description="Helical" evidence="6">
    <location>
        <begin position="365"/>
        <end position="382"/>
    </location>
</feature>
<dbReference type="Pfam" id="PF13567">
    <property type="entry name" value="DUF4131"/>
    <property type="match status" value="1"/>
</dbReference>
<dbReference type="InterPro" id="IPR004477">
    <property type="entry name" value="ComEC_N"/>
</dbReference>
<evidence type="ECO:0000256" key="5">
    <source>
        <dbReference type="ARBA" id="ARBA00023136"/>
    </source>
</evidence>
<dbReference type="Proteomes" id="UP000199072">
    <property type="component" value="Unassembled WGS sequence"/>
</dbReference>
<feature type="domain" description="ComEC/Rec2-related protein" evidence="7">
    <location>
        <begin position="240"/>
        <end position="507"/>
    </location>
</feature>
<feature type="transmembrane region" description="Helical" evidence="6">
    <location>
        <begin position="297"/>
        <end position="330"/>
    </location>
</feature>
<keyword evidence="4 6" id="KW-1133">Transmembrane helix</keyword>
<feature type="transmembrane region" description="Helical" evidence="6">
    <location>
        <begin position="428"/>
        <end position="450"/>
    </location>
</feature>
<evidence type="ECO:0000256" key="1">
    <source>
        <dbReference type="ARBA" id="ARBA00004651"/>
    </source>
</evidence>
<feature type="transmembrane region" description="Helical" evidence="6">
    <location>
        <begin position="262"/>
        <end position="285"/>
    </location>
</feature>
<dbReference type="Pfam" id="PF03772">
    <property type="entry name" value="Competence"/>
    <property type="match status" value="1"/>
</dbReference>
<keyword evidence="5 6" id="KW-0472">Membrane</keyword>
<proteinExistence type="predicted"/>
<evidence type="ECO:0000256" key="6">
    <source>
        <dbReference type="SAM" id="Phobius"/>
    </source>
</evidence>
<feature type="transmembrane region" description="Helical" evidence="6">
    <location>
        <begin position="394"/>
        <end position="416"/>
    </location>
</feature>
<evidence type="ECO:0000313" key="10">
    <source>
        <dbReference type="Proteomes" id="UP000199072"/>
    </source>
</evidence>
<sequence>MIANHKGEIPVVVLLMPYLLGVALGIGWVSAIWLPVLWGVFIGLGAVFILLNLTYLQLGVYKFRWMGGLLMGFIMLAAGCISAISNNELNNTSHFSKSPAKHLLVKISNEPQLKNGLLRFTASVQQTVNNNQTHDASGTLLITIKDSTATGLQYGDELLVPGTYTAIDPPFNPGEFNYKKYLAHQNIYYQLFLYPGLYHVIEHDTGNPLIAYSLRLRQQMVQAFKQKMHNADAIAVASTLILGYKADLSNDILQAYSKTGTIHVLSVSGAHVAIIYVLLQGLLGFMNGRRYGRYLKMGIIVMLIGYYAMLTGFSPAVCRAAVMISMVIIGKNFARHINMLNILAISAFLLLLYNPLYITDVGFQLSYLAVAGLIVLQPVVYRWMKFKNKWADKLWSVCSVSIAAQVITFPLSAFYFHQFPVYFLVSNLLIIIPTAVIMYSGLGYLLLSWVPGLSTVLAWVLEQSILLMNKALAFIEHTPFASINKIWLTIPEYLLLYVLIISLFYFLYDRKRWLFITGMICLFLLAASISLKKYNAGNTRSIAFLNLRKNVGMVFKNGNQALVLTNLADTDKNYSYSIQPYLDSSQVSNVTIINPQQNVSLNYLHKRGNFIGFYNKRILLFDKSLEQSQLPQKLNVDFAYITGSPHTDIAFIQQNYNFNMLVMDESNSNALIAKLKAEADTLHINYKILKRNISLVTVSN</sequence>
<dbReference type="OrthoDB" id="9761531at2"/>
<feature type="transmembrane region" description="Helical" evidence="6">
    <location>
        <begin position="513"/>
        <end position="531"/>
    </location>
</feature>
<protein>
    <submittedName>
        <fullName evidence="9">Competence protein ComEC</fullName>
    </submittedName>
</protein>
<dbReference type="PANTHER" id="PTHR30619">
    <property type="entry name" value="DNA INTERNALIZATION/COMPETENCE PROTEIN COMEC/REC2"/>
    <property type="match status" value="1"/>
</dbReference>
<gene>
    <name evidence="9" type="ORF">SAMN05216464_11220</name>
</gene>
<evidence type="ECO:0000259" key="8">
    <source>
        <dbReference type="Pfam" id="PF13567"/>
    </source>
</evidence>
<feature type="transmembrane region" description="Helical" evidence="6">
    <location>
        <begin position="36"/>
        <end position="56"/>
    </location>
</feature>